<evidence type="ECO:0000259" key="7">
    <source>
        <dbReference type="PROSITE" id="PS00281"/>
    </source>
</evidence>
<sequence>MCTQPVATAKKKAEEEERPWKCCDFALCTRSFPPMCRCMDKVEQCAATCEKCEPATSDSSQRVCNDWYHGFPGPMCSEPVATAKKGEEEERPWKCCDLALCTRSFPPMCRCVDKVEQCAATCKKCEPATSDSSRRVCNDWYHGFPGAKCTAGALLIAGHPSVADEASAILLPSQDKDQVVMATPRPWKCCDVTVCTRSIPPTCSCQDVVDNCAPTCEDCNGYVHPPRRVCLDRYTGDPGPRCTDAGAGGN</sequence>
<feature type="domain" description="Bowman-Birk serine protease inhibitors family" evidence="7">
    <location>
        <begin position="111"/>
        <end position="125"/>
    </location>
</feature>
<name>A0A9R0RAR0_TRITD</name>
<gene>
    <name evidence="8" type="ORF">TRITD_3Av1G011260</name>
</gene>
<dbReference type="EMBL" id="LT934115">
    <property type="protein sequence ID" value="VAH56161.1"/>
    <property type="molecule type" value="Genomic_DNA"/>
</dbReference>
<evidence type="ECO:0000313" key="9">
    <source>
        <dbReference type="Proteomes" id="UP000324705"/>
    </source>
</evidence>
<feature type="site" description="Reactive bond for trypsin" evidence="5">
    <location>
        <begin position="197"/>
        <end position="198"/>
    </location>
</feature>
<organism evidence="8 9">
    <name type="scientific">Triticum turgidum subsp. durum</name>
    <name type="common">Durum wheat</name>
    <name type="synonym">Triticum durum</name>
    <dbReference type="NCBI Taxonomy" id="4567"/>
    <lineage>
        <taxon>Eukaryota</taxon>
        <taxon>Viridiplantae</taxon>
        <taxon>Streptophyta</taxon>
        <taxon>Embryophyta</taxon>
        <taxon>Tracheophyta</taxon>
        <taxon>Spermatophyta</taxon>
        <taxon>Magnoliopsida</taxon>
        <taxon>Liliopsida</taxon>
        <taxon>Poales</taxon>
        <taxon>Poaceae</taxon>
        <taxon>BOP clade</taxon>
        <taxon>Pooideae</taxon>
        <taxon>Triticodae</taxon>
        <taxon>Triticeae</taxon>
        <taxon>Triticinae</taxon>
        <taxon>Triticum</taxon>
    </lineage>
</organism>
<dbReference type="PROSITE" id="PS00281">
    <property type="entry name" value="BOWMAN_BIRK"/>
    <property type="match status" value="3"/>
</dbReference>
<dbReference type="InterPro" id="IPR035995">
    <property type="entry name" value="Bowman-Birk_prot_inh"/>
</dbReference>
<dbReference type="PANTHER" id="PTHR33479">
    <property type="entry name" value="BOWMAN-BIRK TYPE BRAN TRYPSIN INHIBITOR"/>
    <property type="match status" value="1"/>
</dbReference>
<evidence type="ECO:0000256" key="3">
    <source>
        <dbReference type="ARBA" id="ARBA00022900"/>
    </source>
</evidence>
<dbReference type="AlphaFoldDB" id="A0A9R0RAR0"/>
<evidence type="ECO:0000256" key="2">
    <source>
        <dbReference type="ARBA" id="ARBA00022690"/>
    </source>
</evidence>
<keyword evidence="3 6" id="KW-0722">Serine protease inhibitor</keyword>
<feature type="site" description="Reactive bond for trypsin" evidence="5">
    <location>
        <begin position="103"/>
        <end position="104"/>
    </location>
</feature>
<feature type="domain" description="Bowman-Birk serine protease inhibitors family" evidence="7">
    <location>
        <begin position="205"/>
        <end position="219"/>
    </location>
</feature>
<keyword evidence="9" id="KW-1185">Reference proteome</keyword>
<proteinExistence type="inferred from homology"/>
<dbReference type="InterPro" id="IPR000877">
    <property type="entry name" value="Prot_inh_BBI"/>
</dbReference>
<evidence type="ECO:0000256" key="6">
    <source>
        <dbReference type="RuleBase" id="RU003856"/>
    </source>
</evidence>
<accession>A0A9R0RAR0</accession>
<dbReference type="Gene3D" id="2.10.69.10">
    <property type="entry name" value="Cysteine Protease (Bromelain) Inhibitor, subunit H"/>
    <property type="match status" value="3"/>
</dbReference>
<feature type="domain" description="Bowman-Birk serine protease inhibitors family" evidence="7">
    <location>
        <begin position="38"/>
        <end position="52"/>
    </location>
</feature>
<dbReference type="PANTHER" id="PTHR33479:SF22">
    <property type="entry name" value="BOWMAN-BIRK TYPE BRAN TRYPSIN INHIBITOR"/>
    <property type="match status" value="1"/>
</dbReference>
<keyword evidence="2 6" id="KW-0646">Protease inhibitor</keyword>
<protein>
    <recommendedName>
        <fullName evidence="7">Bowman-Birk serine protease inhibitors family domain-containing protein</fullName>
    </recommendedName>
</protein>
<dbReference type="SUPFAM" id="SSF57247">
    <property type="entry name" value="Bowman-Birk inhibitor, BBI"/>
    <property type="match status" value="3"/>
</dbReference>
<dbReference type="Gramene" id="TRITD3Av1G011260.3">
    <property type="protein sequence ID" value="TRITD3Av1G011260.3"/>
    <property type="gene ID" value="TRITD3Av1G011260"/>
</dbReference>
<comment type="similarity">
    <text evidence="1 6">Belongs to the Bowman-Birk serine protease inhibitor family.</text>
</comment>
<dbReference type="Proteomes" id="UP000324705">
    <property type="component" value="Chromosome 3A"/>
</dbReference>
<dbReference type="GO" id="GO:0005576">
    <property type="term" value="C:extracellular region"/>
    <property type="evidence" value="ECO:0007669"/>
    <property type="project" value="InterPro"/>
</dbReference>
<dbReference type="SMART" id="SM00269">
    <property type="entry name" value="BowB"/>
    <property type="match status" value="3"/>
</dbReference>
<evidence type="ECO:0000256" key="4">
    <source>
        <dbReference type="ARBA" id="ARBA00023157"/>
    </source>
</evidence>
<dbReference type="Pfam" id="PF00228">
    <property type="entry name" value="Bowman-Birk_leg"/>
    <property type="match status" value="5"/>
</dbReference>
<evidence type="ECO:0000256" key="1">
    <source>
        <dbReference type="ARBA" id="ARBA00008506"/>
    </source>
</evidence>
<dbReference type="CDD" id="cd00023">
    <property type="entry name" value="BBI"/>
    <property type="match status" value="3"/>
</dbReference>
<dbReference type="GO" id="GO:0004867">
    <property type="term" value="F:serine-type endopeptidase inhibitor activity"/>
    <property type="evidence" value="ECO:0007669"/>
    <property type="project" value="UniProtKB-KW"/>
</dbReference>
<evidence type="ECO:0000256" key="5">
    <source>
        <dbReference type="PIRSR" id="PIRSR600877-50"/>
    </source>
</evidence>
<reference evidence="8 9" key="1">
    <citation type="submission" date="2017-09" db="EMBL/GenBank/DDBJ databases">
        <authorList>
            <consortium name="International Durum Wheat Genome Sequencing Consortium (IDWGSC)"/>
            <person name="Milanesi L."/>
        </authorList>
    </citation>
    <scope>NUCLEOTIDE SEQUENCE [LARGE SCALE GENOMIC DNA]</scope>
    <source>
        <strain evidence="9">cv. Svevo</strain>
    </source>
</reference>
<keyword evidence="4" id="KW-1015">Disulfide bond</keyword>
<evidence type="ECO:0000313" key="8">
    <source>
        <dbReference type="EMBL" id="VAH56161.1"/>
    </source>
</evidence>